<dbReference type="InterPro" id="IPR015421">
    <property type="entry name" value="PyrdxlP-dep_Trfase_major"/>
</dbReference>
<dbReference type="GO" id="GO:0046512">
    <property type="term" value="P:sphingosine biosynthetic process"/>
    <property type="evidence" value="ECO:0007669"/>
    <property type="project" value="TreeGrafter"/>
</dbReference>
<keyword evidence="3" id="KW-0808">Transferase</keyword>
<accession>A0A8J6DCV4</accession>
<keyword evidence="4" id="KW-0663">Pyridoxal phosphate</keyword>
<keyword evidence="5" id="KW-0012">Acyltransferase</keyword>
<dbReference type="InterPro" id="IPR015424">
    <property type="entry name" value="PyrdxlP-dep_Trfase"/>
</dbReference>
<keyword evidence="7" id="KW-1185">Reference proteome</keyword>
<comment type="caution">
    <text evidence="6">The sequence shown here is derived from an EMBL/GenBank/DDBJ whole genome shotgun (WGS) entry which is preliminary data.</text>
</comment>
<dbReference type="InterPro" id="IPR050087">
    <property type="entry name" value="AON_synthase_class-II"/>
</dbReference>
<evidence type="ECO:0000256" key="5">
    <source>
        <dbReference type="ARBA" id="ARBA00023315"/>
    </source>
</evidence>
<dbReference type="GO" id="GO:0046513">
    <property type="term" value="P:ceramide biosynthetic process"/>
    <property type="evidence" value="ECO:0007669"/>
    <property type="project" value="TreeGrafter"/>
</dbReference>
<dbReference type="SUPFAM" id="SSF53383">
    <property type="entry name" value="PLP-dependent transferases"/>
    <property type="match status" value="1"/>
</dbReference>
<dbReference type="PANTHER" id="PTHR13693">
    <property type="entry name" value="CLASS II AMINOTRANSFERASE/8-AMINO-7-OXONONANOATE SYNTHASE"/>
    <property type="match status" value="1"/>
</dbReference>
<evidence type="ECO:0000256" key="3">
    <source>
        <dbReference type="ARBA" id="ARBA00022679"/>
    </source>
</evidence>
<dbReference type="Gene3D" id="3.90.1150.10">
    <property type="entry name" value="Aspartate Aminotransferase, domain 1"/>
    <property type="match status" value="1"/>
</dbReference>
<protein>
    <recommendedName>
        <fullName evidence="8">Aminotransferase class I/classII domain-containing protein</fullName>
    </recommendedName>
</protein>
<comment type="cofactor">
    <cofactor evidence="1">
        <name>pyridoxal 5'-phosphate</name>
        <dbReference type="ChEBI" id="CHEBI:597326"/>
    </cofactor>
</comment>
<evidence type="ECO:0000256" key="1">
    <source>
        <dbReference type="ARBA" id="ARBA00001933"/>
    </source>
</evidence>
<reference evidence="6 7" key="1">
    <citation type="journal article" date="2021" name="bioRxiv">
        <title>The Gossypium anomalum genome as a resource for cotton improvement and evolutionary analysis of hybrid incompatibility.</title>
        <authorList>
            <person name="Grover C.E."/>
            <person name="Yuan D."/>
            <person name="Arick M.A."/>
            <person name="Miller E.R."/>
            <person name="Hu G."/>
            <person name="Peterson D.G."/>
            <person name="Wendel J.F."/>
            <person name="Udall J.A."/>
        </authorList>
    </citation>
    <scope>NUCLEOTIDE SEQUENCE [LARGE SCALE GENOMIC DNA]</scope>
    <source>
        <strain evidence="6">JFW-Udall</strain>
        <tissue evidence="6">Leaf</tissue>
    </source>
</reference>
<dbReference type="PANTHER" id="PTHR13693:SF2">
    <property type="entry name" value="SERINE PALMITOYLTRANSFERASE 1"/>
    <property type="match status" value="1"/>
</dbReference>
<dbReference type="GO" id="GO:0004758">
    <property type="term" value="F:serine C-palmitoyltransferase activity"/>
    <property type="evidence" value="ECO:0007669"/>
    <property type="project" value="TreeGrafter"/>
</dbReference>
<sequence length="106" mass="12006">MPDIDELCDEWVLESLIPSITQDMLCEHPVLEIAAGPYTIINGKEVVNFASVNYLRFVGHDKLLESCSFALEKYDVGSCGPRGFYGTIGKHQYLYNFEWCVFGLSF</sequence>
<comment type="similarity">
    <text evidence="2">Belongs to the class-II pyridoxal-phosphate-dependent aminotransferase family.</text>
</comment>
<dbReference type="GO" id="GO:0016020">
    <property type="term" value="C:membrane"/>
    <property type="evidence" value="ECO:0007669"/>
    <property type="project" value="GOC"/>
</dbReference>
<dbReference type="InterPro" id="IPR015422">
    <property type="entry name" value="PyrdxlP-dep_Trfase_small"/>
</dbReference>
<name>A0A8J6DCV4_9ROSI</name>
<gene>
    <name evidence="6" type="ORF">CXB51_000590</name>
</gene>
<evidence type="ECO:0000256" key="4">
    <source>
        <dbReference type="ARBA" id="ARBA00022898"/>
    </source>
</evidence>
<dbReference type="OrthoDB" id="3168162at2759"/>
<organism evidence="6 7">
    <name type="scientific">Gossypium anomalum</name>
    <dbReference type="NCBI Taxonomy" id="47600"/>
    <lineage>
        <taxon>Eukaryota</taxon>
        <taxon>Viridiplantae</taxon>
        <taxon>Streptophyta</taxon>
        <taxon>Embryophyta</taxon>
        <taxon>Tracheophyta</taxon>
        <taxon>Spermatophyta</taxon>
        <taxon>Magnoliopsida</taxon>
        <taxon>eudicotyledons</taxon>
        <taxon>Gunneridae</taxon>
        <taxon>Pentapetalae</taxon>
        <taxon>rosids</taxon>
        <taxon>malvids</taxon>
        <taxon>Malvales</taxon>
        <taxon>Malvaceae</taxon>
        <taxon>Malvoideae</taxon>
        <taxon>Gossypium</taxon>
    </lineage>
</organism>
<proteinExistence type="inferred from homology"/>
<evidence type="ECO:0008006" key="8">
    <source>
        <dbReference type="Google" id="ProtNLM"/>
    </source>
</evidence>
<dbReference type="EMBL" id="JAHUZN010000001">
    <property type="protein sequence ID" value="KAG8502775.1"/>
    <property type="molecule type" value="Genomic_DNA"/>
</dbReference>
<dbReference type="Proteomes" id="UP000701853">
    <property type="component" value="Chromosome 1"/>
</dbReference>
<evidence type="ECO:0000256" key="2">
    <source>
        <dbReference type="ARBA" id="ARBA00008392"/>
    </source>
</evidence>
<dbReference type="GO" id="GO:0005783">
    <property type="term" value="C:endoplasmic reticulum"/>
    <property type="evidence" value="ECO:0007669"/>
    <property type="project" value="TreeGrafter"/>
</dbReference>
<evidence type="ECO:0000313" key="6">
    <source>
        <dbReference type="EMBL" id="KAG8502775.1"/>
    </source>
</evidence>
<evidence type="ECO:0000313" key="7">
    <source>
        <dbReference type="Proteomes" id="UP000701853"/>
    </source>
</evidence>
<dbReference type="AlphaFoldDB" id="A0A8J6DCV4"/>
<dbReference type="Gene3D" id="3.40.640.10">
    <property type="entry name" value="Type I PLP-dependent aspartate aminotransferase-like (Major domain)"/>
    <property type="match status" value="1"/>
</dbReference>